<proteinExistence type="inferred from homology"/>
<evidence type="ECO:0000256" key="8">
    <source>
        <dbReference type="PIRSR" id="PIRSR602187-50"/>
    </source>
</evidence>
<dbReference type="PROSITE" id="PS00496">
    <property type="entry name" value="PII_GLNB_UMP"/>
    <property type="match status" value="1"/>
</dbReference>
<dbReference type="STRING" id="1123024.GCA_000423625_00059"/>
<evidence type="ECO:0000256" key="7">
    <source>
        <dbReference type="PIRSR" id="PIRSR039144-50"/>
    </source>
</evidence>
<dbReference type="SUPFAM" id="SSF54913">
    <property type="entry name" value="GlnB-like"/>
    <property type="match status" value="1"/>
</dbReference>
<dbReference type="AlphaFoldDB" id="A0A511CYX3"/>
<dbReference type="InterPro" id="IPR015867">
    <property type="entry name" value="N-reg_PII/ATP_PRibTrfase_C"/>
</dbReference>
<keyword evidence="3 8" id="KW-0597">Phosphoprotein</keyword>
<dbReference type="Gene3D" id="3.30.70.120">
    <property type="match status" value="1"/>
</dbReference>
<dbReference type="InterPro" id="IPR017918">
    <property type="entry name" value="N-reg_PII_CS"/>
</dbReference>
<evidence type="ECO:0000256" key="6">
    <source>
        <dbReference type="ARBA" id="ARBA00023163"/>
    </source>
</evidence>
<dbReference type="PROSITE" id="PS51343">
    <property type="entry name" value="PII_GLNB_DOM"/>
    <property type="match status" value="1"/>
</dbReference>
<comment type="caution">
    <text evidence="10">The sequence shown here is derived from an EMBL/GenBank/DDBJ whole genome shotgun (WGS) entry which is preliminary data.</text>
</comment>
<sequence length="113" mass="12188">MMKLVTAIVKPFVLEDVKSALEQIGVLGMTVSEVQGYGRQKGHTEVYRGAEYAVDFVPKVRVEVLADDTLADKVVDAVVEAARTGKIGDGKVWVTPVDTVVRVRTGERGSDAV</sequence>
<evidence type="ECO:0000256" key="2">
    <source>
        <dbReference type="ARBA" id="ARBA00015681"/>
    </source>
</evidence>
<organism evidence="10 11">
    <name type="scientific">Pseudonocardia asaccharolytica DSM 44247 = NBRC 16224</name>
    <dbReference type="NCBI Taxonomy" id="1123024"/>
    <lineage>
        <taxon>Bacteria</taxon>
        <taxon>Bacillati</taxon>
        <taxon>Actinomycetota</taxon>
        <taxon>Actinomycetes</taxon>
        <taxon>Pseudonocardiales</taxon>
        <taxon>Pseudonocardiaceae</taxon>
        <taxon>Pseudonocardia</taxon>
    </lineage>
</organism>
<name>A0A511CYX3_9PSEU</name>
<dbReference type="SMART" id="SM00938">
    <property type="entry name" value="P-II"/>
    <property type="match status" value="1"/>
</dbReference>
<dbReference type="GO" id="GO:0006808">
    <property type="term" value="P:regulation of nitrogen utilization"/>
    <property type="evidence" value="ECO:0007669"/>
    <property type="project" value="InterPro"/>
</dbReference>
<reference evidence="10 11" key="1">
    <citation type="submission" date="2019-07" db="EMBL/GenBank/DDBJ databases">
        <title>Whole genome shotgun sequence of Pseudonocardia asaccharolytica NBRC 16224.</title>
        <authorList>
            <person name="Hosoyama A."/>
            <person name="Uohara A."/>
            <person name="Ohji S."/>
            <person name="Ichikawa N."/>
        </authorList>
    </citation>
    <scope>NUCLEOTIDE SEQUENCE [LARGE SCALE GENOMIC DNA]</scope>
    <source>
        <strain evidence="10 11">NBRC 16224</strain>
    </source>
</reference>
<evidence type="ECO:0000256" key="3">
    <source>
        <dbReference type="ARBA" id="ARBA00022553"/>
    </source>
</evidence>
<dbReference type="GO" id="GO:0005829">
    <property type="term" value="C:cytosol"/>
    <property type="evidence" value="ECO:0007669"/>
    <property type="project" value="TreeGrafter"/>
</dbReference>
<dbReference type="FunFam" id="3.30.70.120:FF:000001">
    <property type="entry name" value="Nitrogen regulatory protein P-II"/>
    <property type="match status" value="1"/>
</dbReference>
<evidence type="ECO:0000313" key="10">
    <source>
        <dbReference type="EMBL" id="GEL17755.1"/>
    </source>
</evidence>
<dbReference type="Pfam" id="PF00543">
    <property type="entry name" value="P-II"/>
    <property type="match status" value="1"/>
</dbReference>
<dbReference type="GO" id="GO:0030234">
    <property type="term" value="F:enzyme regulator activity"/>
    <property type="evidence" value="ECO:0007669"/>
    <property type="project" value="InterPro"/>
</dbReference>
<keyword evidence="5" id="KW-0805">Transcription regulation</keyword>
<evidence type="ECO:0000256" key="9">
    <source>
        <dbReference type="RuleBase" id="RU003936"/>
    </source>
</evidence>
<evidence type="ECO:0000313" key="11">
    <source>
        <dbReference type="Proteomes" id="UP000321328"/>
    </source>
</evidence>
<accession>A0A511CYX3</accession>
<feature type="modified residue" description="O-UMP-tyrosine" evidence="7">
    <location>
        <position position="52"/>
    </location>
</feature>
<evidence type="ECO:0000256" key="5">
    <source>
        <dbReference type="ARBA" id="ARBA00023015"/>
    </source>
</evidence>
<dbReference type="PIRSF" id="PIRSF039144">
    <property type="entry name" value="GlnB"/>
    <property type="match status" value="1"/>
</dbReference>
<dbReference type="GO" id="GO:0005524">
    <property type="term" value="F:ATP binding"/>
    <property type="evidence" value="ECO:0007669"/>
    <property type="project" value="TreeGrafter"/>
</dbReference>
<evidence type="ECO:0000256" key="4">
    <source>
        <dbReference type="ARBA" id="ARBA00022741"/>
    </source>
</evidence>
<dbReference type="InterPro" id="IPR002332">
    <property type="entry name" value="N-reg_PII_urydylation_site"/>
</dbReference>
<dbReference type="InterPro" id="IPR011322">
    <property type="entry name" value="N-reg_PII-like_a/b"/>
</dbReference>
<dbReference type="PANTHER" id="PTHR30115">
    <property type="entry name" value="NITROGEN REGULATORY PROTEIN P-II"/>
    <property type="match status" value="1"/>
</dbReference>
<evidence type="ECO:0000256" key="1">
    <source>
        <dbReference type="ARBA" id="ARBA00011233"/>
    </source>
</evidence>
<dbReference type="InterPro" id="IPR002187">
    <property type="entry name" value="N-reg_PII"/>
</dbReference>
<comment type="similarity">
    <text evidence="9">Belongs to the P(II) protein family.</text>
</comment>
<dbReference type="PROSITE" id="PS00638">
    <property type="entry name" value="PII_GLNB_CTER"/>
    <property type="match status" value="1"/>
</dbReference>
<dbReference type="PANTHER" id="PTHR30115:SF11">
    <property type="entry name" value="NITROGEN REGULATORY PROTEIN P-II HOMOLOG"/>
    <property type="match status" value="1"/>
</dbReference>
<comment type="subunit">
    <text evidence="1">Homotrimer.</text>
</comment>
<keyword evidence="6" id="KW-0804">Transcription</keyword>
<gene>
    <name evidence="10" type="ORF">PA7_15920</name>
</gene>
<dbReference type="EMBL" id="BJVI01000012">
    <property type="protein sequence ID" value="GEL17755.1"/>
    <property type="molecule type" value="Genomic_DNA"/>
</dbReference>
<keyword evidence="4" id="KW-0547">Nucleotide-binding</keyword>
<dbReference type="Proteomes" id="UP000321328">
    <property type="component" value="Unassembled WGS sequence"/>
</dbReference>
<keyword evidence="11" id="KW-1185">Reference proteome</keyword>
<dbReference type="PRINTS" id="PR00340">
    <property type="entry name" value="PIIGLNB"/>
</dbReference>
<protein>
    <recommendedName>
        <fullName evidence="2">Nitrogen regulatory protein P-II</fullName>
    </recommendedName>
</protein>